<accession>A0A0S3RMH4</accession>
<dbReference type="InterPro" id="IPR016024">
    <property type="entry name" value="ARM-type_fold"/>
</dbReference>
<dbReference type="OrthoDB" id="668540at2759"/>
<dbReference type="SUPFAM" id="SSF48557">
    <property type="entry name" value="L-aspartase-like"/>
    <property type="match status" value="1"/>
</dbReference>
<proteinExistence type="predicted"/>
<evidence type="ECO:0000256" key="2">
    <source>
        <dbReference type="ARBA" id="ARBA00022845"/>
    </source>
</evidence>
<evidence type="ECO:0000256" key="3">
    <source>
        <dbReference type="ARBA" id="ARBA00022884"/>
    </source>
</evidence>
<evidence type="ECO:0000256" key="1">
    <source>
        <dbReference type="ARBA" id="ARBA00022737"/>
    </source>
</evidence>
<keyword evidence="3" id="KW-0694">RNA-binding</keyword>
<dbReference type="Proteomes" id="UP000291084">
    <property type="component" value="Chromosome 3"/>
</dbReference>
<dbReference type="GO" id="GO:0005737">
    <property type="term" value="C:cytoplasm"/>
    <property type="evidence" value="ECO:0007669"/>
    <property type="project" value="TreeGrafter"/>
</dbReference>
<name>A0A0S3RMH4_PHAAN</name>
<evidence type="ECO:0000313" key="6">
    <source>
        <dbReference type="EMBL" id="BAT81814.1"/>
    </source>
</evidence>
<dbReference type="SMART" id="SM00025">
    <property type="entry name" value="Pumilio"/>
    <property type="match status" value="2"/>
</dbReference>
<dbReference type="InterPro" id="IPR033133">
    <property type="entry name" value="PUM-HD"/>
</dbReference>
<feature type="repeat" description="Pumilio" evidence="4">
    <location>
        <begin position="318"/>
        <end position="353"/>
    </location>
</feature>
<keyword evidence="7" id="KW-1185">Reference proteome</keyword>
<dbReference type="GO" id="GO:0003729">
    <property type="term" value="F:mRNA binding"/>
    <property type="evidence" value="ECO:0007669"/>
    <property type="project" value="TreeGrafter"/>
</dbReference>
<gene>
    <name evidence="6" type="primary">Vigan.03G169900</name>
    <name evidence="6" type="ORF">VIGAN_03169900</name>
</gene>
<dbReference type="PROSITE" id="PS50303">
    <property type="entry name" value="PUM_HD"/>
    <property type="match status" value="1"/>
</dbReference>
<dbReference type="AlphaFoldDB" id="A0A0S3RMH4"/>
<feature type="repeat" description="Pumilio" evidence="4">
    <location>
        <begin position="354"/>
        <end position="389"/>
    </location>
</feature>
<dbReference type="PANTHER" id="PTHR12537">
    <property type="entry name" value="RNA BINDING PROTEIN PUMILIO-RELATED"/>
    <property type="match status" value="1"/>
</dbReference>
<dbReference type="PANTHER" id="PTHR12537:SF138">
    <property type="entry name" value="PUMILIO HOMOLOG 7, CHLOROPLASTIC-RELATED"/>
    <property type="match status" value="1"/>
</dbReference>
<keyword evidence="2" id="KW-0810">Translation regulation</keyword>
<keyword evidence="1" id="KW-0677">Repeat</keyword>
<dbReference type="InterPro" id="IPR008948">
    <property type="entry name" value="L-Aspartase-like"/>
</dbReference>
<dbReference type="Gene3D" id="1.25.10.10">
    <property type="entry name" value="Leucine-rich Repeat Variant"/>
    <property type="match status" value="1"/>
</dbReference>
<dbReference type="SUPFAM" id="SSF48371">
    <property type="entry name" value="ARM repeat"/>
    <property type="match status" value="1"/>
</dbReference>
<dbReference type="GO" id="GO:0006417">
    <property type="term" value="P:regulation of translation"/>
    <property type="evidence" value="ECO:0007669"/>
    <property type="project" value="UniProtKB-KW"/>
</dbReference>
<organism evidence="6 7">
    <name type="scientific">Vigna angularis var. angularis</name>
    <dbReference type="NCBI Taxonomy" id="157739"/>
    <lineage>
        <taxon>Eukaryota</taxon>
        <taxon>Viridiplantae</taxon>
        <taxon>Streptophyta</taxon>
        <taxon>Embryophyta</taxon>
        <taxon>Tracheophyta</taxon>
        <taxon>Spermatophyta</taxon>
        <taxon>Magnoliopsida</taxon>
        <taxon>eudicotyledons</taxon>
        <taxon>Gunneridae</taxon>
        <taxon>Pentapetalae</taxon>
        <taxon>rosids</taxon>
        <taxon>fabids</taxon>
        <taxon>Fabales</taxon>
        <taxon>Fabaceae</taxon>
        <taxon>Papilionoideae</taxon>
        <taxon>50 kb inversion clade</taxon>
        <taxon>NPAAA clade</taxon>
        <taxon>indigoferoid/millettioid clade</taxon>
        <taxon>Phaseoleae</taxon>
        <taxon>Vigna</taxon>
    </lineage>
</organism>
<evidence type="ECO:0000256" key="4">
    <source>
        <dbReference type="PROSITE-ProRule" id="PRU00317"/>
    </source>
</evidence>
<feature type="domain" description="PUM-HD" evidence="5">
    <location>
        <begin position="293"/>
        <end position="539"/>
    </location>
</feature>
<dbReference type="EMBL" id="AP015036">
    <property type="protein sequence ID" value="BAT81814.1"/>
    <property type="molecule type" value="Genomic_DNA"/>
</dbReference>
<reference evidence="6 7" key="1">
    <citation type="journal article" date="2015" name="Sci. Rep.">
        <title>The power of single molecule real-time sequencing technology in the de novo assembly of a eukaryotic genome.</title>
        <authorList>
            <person name="Sakai H."/>
            <person name="Naito K."/>
            <person name="Ogiso-Tanaka E."/>
            <person name="Takahashi Y."/>
            <person name="Iseki K."/>
            <person name="Muto C."/>
            <person name="Satou K."/>
            <person name="Teruya K."/>
            <person name="Shiroma A."/>
            <person name="Shimoji M."/>
            <person name="Hirano T."/>
            <person name="Itoh T."/>
            <person name="Kaga A."/>
            <person name="Tomooka N."/>
        </authorList>
    </citation>
    <scope>NUCLEOTIDE SEQUENCE [LARGE SCALE GENOMIC DNA]</scope>
    <source>
        <strain evidence="7">cv. Shumari</strain>
    </source>
</reference>
<sequence>MRNEEVGAWLNGFPNLHHANVTPQPSTAPTNTFPMWGENNMINHDHDVDVLLSNDFARMAIFGEQGDGGNKTKGYEHGHGYGADVMDSSYTQAFSHSHSNPRSLSLSLSLSHTPSSSLDGYVHVSEERVVPSSAWGVKASSDVEGHTFGPPMEFNQRRSTRYRNLQMQNPFHARGSFAMDWDISSPFMVSQSHPKLTTNMNTPSPHFFPAVKEIAPTRVTVAPTGEFSHSRVDPVAFQCDGGFIMQEREVKWCVGGKGCNSLRGYRDSLPSPAQAVADEVPQFISSRVPIRPEKNGILSSDVSLSPRPLLFKFGPLVGLQGYISHLAKDQNGCRFLQKMVDEGTSEDAQIVFNGVIDDVVELMMDPFGNYLVQKLIDVCAEDERLHIVSMLTKEPWQLLKTSFNTHGASDKNSILEGLEEIERRIENGEFNWRADKKDMHIKKDMHMNIGEPAKKLHTARSRNNQFLSDFRLWCRDAIDGILVSMKQLQDDVSLLRSLPAKFICHADAEPVLINPSSLSPLDLPFIIQLRIFIRFLCLL</sequence>
<dbReference type="Pfam" id="PF00806">
    <property type="entry name" value="PUF"/>
    <property type="match status" value="2"/>
</dbReference>
<dbReference type="PROSITE" id="PS50302">
    <property type="entry name" value="PUM"/>
    <property type="match status" value="2"/>
</dbReference>
<dbReference type="GO" id="GO:0003824">
    <property type="term" value="F:catalytic activity"/>
    <property type="evidence" value="ECO:0007669"/>
    <property type="project" value="InterPro"/>
</dbReference>
<evidence type="ECO:0000313" key="7">
    <source>
        <dbReference type="Proteomes" id="UP000291084"/>
    </source>
</evidence>
<dbReference type="InterPro" id="IPR011989">
    <property type="entry name" value="ARM-like"/>
</dbReference>
<evidence type="ECO:0000259" key="5">
    <source>
        <dbReference type="PROSITE" id="PS50303"/>
    </source>
</evidence>
<protein>
    <recommendedName>
        <fullName evidence="5">PUM-HD domain-containing protein</fullName>
    </recommendedName>
</protein>
<dbReference type="InterPro" id="IPR001313">
    <property type="entry name" value="Pumilio_RNA-bd_rpt"/>
</dbReference>